<gene>
    <name evidence="2" type="ORF">METZ01_LOCUS22742</name>
</gene>
<keyword evidence="1" id="KW-0472">Membrane</keyword>
<proteinExistence type="predicted"/>
<accession>A0A381PTP1</accession>
<name>A0A381PTP1_9ZZZZ</name>
<keyword evidence="1" id="KW-1133">Transmembrane helix</keyword>
<dbReference type="AlphaFoldDB" id="A0A381PTP1"/>
<sequence length="58" mass="6688">MLIESYILLVISESKLKWAFFLAGTFYIAGQSFVLSVSMTQWSTRVFDQLQLTVFFKG</sequence>
<keyword evidence="1" id="KW-0812">Transmembrane</keyword>
<organism evidence="2">
    <name type="scientific">marine metagenome</name>
    <dbReference type="NCBI Taxonomy" id="408172"/>
    <lineage>
        <taxon>unclassified sequences</taxon>
        <taxon>metagenomes</taxon>
        <taxon>ecological metagenomes</taxon>
    </lineage>
</organism>
<protein>
    <submittedName>
        <fullName evidence="2">Uncharacterized protein</fullName>
    </submittedName>
</protein>
<evidence type="ECO:0000313" key="2">
    <source>
        <dbReference type="EMBL" id="SUZ69888.1"/>
    </source>
</evidence>
<reference evidence="2" key="1">
    <citation type="submission" date="2018-05" db="EMBL/GenBank/DDBJ databases">
        <authorList>
            <person name="Lanie J.A."/>
            <person name="Ng W.-L."/>
            <person name="Kazmierczak K.M."/>
            <person name="Andrzejewski T.M."/>
            <person name="Davidsen T.M."/>
            <person name="Wayne K.J."/>
            <person name="Tettelin H."/>
            <person name="Glass J.I."/>
            <person name="Rusch D."/>
            <person name="Podicherti R."/>
            <person name="Tsui H.-C.T."/>
            <person name="Winkler M.E."/>
        </authorList>
    </citation>
    <scope>NUCLEOTIDE SEQUENCE</scope>
</reference>
<dbReference type="EMBL" id="UINC01001074">
    <property type="protein sequence ID" value="SUZ69888.1"/>
    <property type="molecule type" value="Genomic_DNA"/>
</dbReference>
<feature type="transmembrane region" description="Helical" evidence="1">
    <location>
        <begin position="18"/>
        <end position="37"/>
    </location>
</feature>
<evidence type="ECO:0000256" key="1">
    <source>
        <dbReference type="SAM" id="Phobius"/>
    </source>
</evidence>